<reference evidence="1" key="1">
    <citation type="journal article" date="2014" name="Int. J. Syst. Evol. Microbiol.">
        <title>Complete genome sequence of Corynebacterium casei LMG S-19264T (=DSM 44701T), isolated from a smear-ripened cheese.</title>
        <authorList>
            <consortium name="US DOE Joint Genome Institute (JGI-PGF)"/>
            <person name="Walter F."/>
            <person name="Albersmeier A."/>
            <person name="Kalinowski J."/>
            <person name="Ruckert C."/>
        </authorList>
    </citation>
    <scope>NUCLEOTIDE SEQUENCE</scope>
    <source>
        <strain evidence="1">JCM 4434</strain>
    </source>
</reference>
<evidence type="ECO:0000313" key="2">
    <source>
        <dbReference type="Proteomes" id="UP000610124"/>
    </source>
</evidence>
<proteinExistence type="predicted"/>
<gene>
    <name evidence="1" type="ORF">GCM10010502_21500</name>
</gene>
<dbReference type="AlphaFoldDB" id="A0A8H9HPN6"/>
<reference evidence="1" key="2">
    <citation type="submission" date="2020-09" db="EMBL/GenBank/DDBJ databases">
        <authorList>
            <person name="Sun Q."/>
            <person name="Ohkuma M."/>
        </authorList>
    </citation>
    <scope>NUCLEOTIDE SEQUENCE</scope>
    <source>
        <strain evidence="1">JCM 4434</strain>
    </source>
</reference>
<evidence type="ECO:0008006" key="3">
    <source>
        <dbReference type="Google" id="ProtNLM"/>
    </source>
</evidence>
<name>A0A8H9HPN6_KITAU</name>
<protein>
    <recommendedName>
        <fullName evidence="3">Transposase</fullName>
    </recommendedName>
</protein>
<evidence type="ECO:0000313" key="1">
    <source>
        <dbReference type="EMBL" id="GGU69867.1"/>
    </source>
</evidence>
<dbReference type="Proteomes" id="UP000610124">
    <property type="component" value="Unassembled WGS sequence"/>
</dbReference>
<organism evidence="1 2">
    <name type="scientific">Kitasatospora aureofaciens</name>
    <name type="common">Streptomyces aureofaciens</name>
    <dbReference type="NCBI Taxonomy" id="1894"/>
    <lineage>
        <taxon>Bacteria</taxon>
        <taxon>Bacillati</taxon>
        <taxon>Actinomycetota</taxon>
        <taxon>Actinomycetes</taxon>
        <taxon>Kitasatosporales</taxon>
        <taxon>Streptomycetaceae</taxon>
        <taxon>Kitasatospora</taxon>
    </lineage>
</organism>
<sequence length="66" mass="7939">MLAEEYLRRVHGRVIRIGREALRWLLARRGVTFQRTKTWKESTNPEYDGWDAYFEKIVSPPCNSQR</sequence>
<accession>A0A8H9HPN6</accession>
<dbReference type="EMBL" id="BMUB01000004">
    <property type="protein sequence ID" value="GGU69867.1"/>
    <property type="molecule type" value="Genomic_DNA"/>
</dbReference>
<comment type="caution">
    <text evidence="1">The sequence shown here is derived from an EMBL/GenBank/DDBJ whole genome shotgun (WGS) entry which is preliminary data.</text>
</comment>